<dbReference type="PANTHER" id="PTHR40072">
    <property type="entry name" value="MOLYBDOPTERIN-GUANINE DINUCLEOTIDE BIOSYNTHESIS ADAPTER PROTEIN-RELATED"/>
    <property type="match status" value="1"/>
</dbReference>
<reference evidence="2 3" key="1">
    <citation type="journal article" date="2019" name="ISME J.">
        <title>Insights into ecological role of a new deltaproteobacterial order Candidatus Acidulodesulfobacterales by metagenomics and metatranscriptomics.</title>
        <authorList>
            <person name="Tan S."/>
            <person name="Liu J."/>
            <person name="Fang Y."/>
            <person name="Hedlund B.P."/>
            <person name="Lian Z.H."/>
            <person name="Huang L.Y."/>
            <person name="Li J.T."/>
            <person name="Huang L.N."/>
            <person name="Li W.J."/>
            <person name="Jiang H.C."/>
            <person name="Dong H.L."/>
            <person name="Shu W.S."/>
        </authorList>
    </citation>
    <scope>NUCLEOTIDE SEQUENCE [LARGE SCALE GENOMIC DNA]</scope>
    <source>
        <strain evidence="2">AP2</strain>
    </source>
</reference>
<evidence type="ECO:0000313" key="3">
    <source>
        <dbReference type="Proteomes" id="UP000316562"/>
    </source>
</evidence>
<accession>A0A519BHV0</accession>
<dbReference type="SUPFAM" id="SSF52540">
    <property type="entry name" value="P-loop containing nucleoside triphosphate hydrolases"/>
    <property type="match status" value="1"/>
</dbReference>
<sequence length="181" mass="20879">MKNNSERKPFAVSFLAKSGTGKTTLIEKLIRIFAEKNYRVSSIKHTDHKFEADIKGKDSWRHKHAGAFSTMLLSDDSMAFFSDIKKNENINMIDNLINKFFNDADILIVEGFRDITIPKVELFRKELNPELRLKYTDDANCILVCGDVAINNLKIPQIDINQPDKIAIFLEKFIKNKKEKQ</sequence>
<dbReference type="Pfam" id="PF03205">
    <property type="entry name" value="MobB"/>
    <property type="match status" value="1"/>
</dbReference>
<evidence type="ECO:0000259" key="1">
    <source>
        <dbReference type="Pfam" id="PF03205"/>
    </source>
</evidence>
<proteinExistence type="predicted"/>
<dbReference type="InterPro" id="IPR027417">
    <property type="entry name" value="P-loop_NTPase"/>
</dbReference>
<gene>
    <name evidence="2" type="primary">mobB</name>
    <name evidence="2" type="ORF">EVJ46_00925</name>
</gene>
<comment type="caution">
    <text evidence="2">The sequence shown here is derived from an EMBL/GenBank/DDBJ whole genome shotgun (WGS) entry which is preliminary data.</text>
</comment>
<dbReference type="EMBL" id="SGBC01000001">
    <property type="protein sequence ID" value="RZD16834.1"/>
    <property type="molecule type" value="Genomic_DNA"/>
</dbReference>
<dbReference type="Gene3D" id="3.40.50.300">
    <property type="entry name" value="P-loop containing nucleotide triphosphate hydrolases"/>
    <property type="match status" value="1"/>
</dbReference>
<evidence type="ECO:0000313" key="2">
    <source>
        <dbReference type="EMBL" id="RZD16834.1"/>
    </source>
</evidence>
<organism evidence="2 3">
    <name type="scientific">Acididesulfobacter guangdongensis</name>
    <dbReference type="NCBI Taxonomy" id="2597225"/>
    <lineage>
        <taxon>Bacteria</taxon>
        <taxon>Deltaproteobacteria</taxon>
        <taxon>Candidatus Acidulodesulfobacterales</taxon>
        <taxon>Candidatus Acididesulfobacter</taxon>
    </lineage>
</organism>
<name>A0A519BHV0_ACIG2</name>
<dbReference type="Proteomes" id="UP000316562">
    <property type="component" value="Unassembled WGS sequence"/>
</dbReference>
<dbReference type="AlphaFoldDB" id="A0A519BHV0"/>
<dbReference type="GO" id="GO:0005525">
    <property type="term" value="F:GTP binding"/>
    <property type="evidence" value="ECO:0007669"/>
    <property type="project" value="InterPro"/>
</dbReference>
<dbReference type="PANTHER" id="PTHR40072:SF1">
    <property type="entry name" value="MOLYBDOPTERIN-GUANINE DINUCLEOTIDE BIOSYNTHESIS ADAPTER PROTEIN"/>
    <property type="match status" value="1"/>
</dbReference>
<feature type="domain" description="Molybdopterin-guanine dinucleotide biosynthesis protein B (MobB)" evidence="1">
    <location>
        <begin position="12"/>
        <end position="143"/>
    </location>
</feature>
<protein>
    <submittedName>
        <fullName evidence="2">Molybdopterin-guanine dinucleotide biosynthesis protein B</fullName>
    </submittedName>
</protein>
<dbReference type="GO" id="GO:0006777">
    <property type="term" value="P:Mo-molybdopterin cofactor biosynthetic process"/>
    <property type="evidence" value="ECO:0007669"/>
    <property type="project" value="InterPro"/>
</dbReference>
<dbReference type="InterPro" id="IPR052539">
    <property type="entry name" value="MGD_biosynthesis_adapter"/>
</dbReference>
<dbReference type="CDD" id="cd03116">
    <property type="entry name" value="MobB"/>
    <property type="match status" value="1"/>
</dbReference>
<dbReference type="InterPro" id="IPR004435">
    <property type="entry name" value="MobB_dom"/>
</dbReference>
<dbReference type="NCBIfam" id="TIGR00176">
    <property type="entry name" value="mobB"/>
    <property type="match status" value="1"/>
</dbReference>